<dbReference type="Proteomes" id="UP000242381">
    <property type="component" value="Unassembled WGS sequence"/>
</dbReference>
<evidence type="ECO:0000313" key="3">
    <source>
        <dbReference type="Proteomes" id="UP000242381"/>
    </source>
</evidence>
<sequence length="82" mass="9498">MSCVGILRGATRDIEDLMIPIILWDTLTVGRNENCHFVIDFPFIDQLQCEFTARTQEFDNIVYLTDRSRNGTFCNLISFSVF</sequence>
<gene>
    <name evidence="2" type="ORF">BCV71DRAFT_90453</name>
</gene>
<dbReference type="Pfam" id="PF00498">
    <property type="entry name" value="FHA"/>
    <property type="match status" value="1"/>
</dbReference>
<dbReference type="SMART" id="SM00240">
    <property type="entry name" value="FHA"/>
    <property type="match status" value="1"/>
</dbReference>
<organism evidence="2 3">
    <name type="scientific">Rhizopus microsporus</name>
    <dbReference type="NCBI Taxonomy" id="58291"/>
    <lineage>
        <taxon>Eukaryota</taxon>
        <taxon>Fungi</taxon>
        <taxon>Fungi incertae sedis</taxon>
        <taxon>Mucoromycota</taxon>
        <taxon>Mucoromycotina</taxon>
        <taxon>Mucoromycetes</taxon>
        <taxon>Mucorales</taxon>
        <taxon>Mucorineae</taxon>
        <taxon>Rhizopodaceae</taxon>
        <taxon>Rhizopus</taxon>
    </lineage>
</organism>
<protein>
    <recommendedName>
        <fullName evidence="1">FHA domain-containing protein</fullName>
    </recommendedName>
</protein>
<dbReference type="InterPro" id="IPR000253">
    <property type="entry name" value="FHA_dom"/>
</dbReference>
<dbReference type="Gene3D" id="2.60.200.20">
    <property type="match status" value="1"/>
</dbReference>
<dbReference type="EMBL" id="KV921298">
    <property type="protein sequence ID" value="ORE20185.1"/>
    <property type="molecule type" value="Genomic_DNA"/>
</dbReference>
<dbReference type="PROSITE" id="PS50006">
    <property type="entry name" value="FHA_DOMAIN"/>
    <property type="match status" value="1"/>
</dbReference>
<dbReference type="InterPro" id="IPR008984">
    <property type="entry name" value="SMAD_FHA_dom_sf"/>
</dbReference>
<name>A0A1X0S7D2_RHIZD</name>
<evidence type="ECO:0000259" key="1">
    <source>
        <dbReference type="PROSITE" id="PS50006"/>
    </source>
</evidence>
<accession>A0A1X0S7D2</accession>
<evidence type="ECO:0000313" key="2">
    <source>
        <dbReference type="EMBL" id="ORE20185.1"/>
    </source>
</evidence>
<proteinExistence type="predicted"/>
<dbReference type="AlphaFoldDB" id="A0A1X0S7D2"/>
<feature type="domain" description="FHA" evidence="1">
    <location>
        <begin position="27"/>
        <end position="79"/>
    </location>
</feature>
<dbReference type="VEuPathDB" id="FungiDB:BCV72DRAFT_231400"/>
<reference evidence="2 3" key="1">
    <citation type="journal article" date="2016" name="Proc. Natl. Acad. Sci. U.S.A.">
        <title>Lipid metabolic changes in an early divergent fungus govern the establishment of a mutualistic symbiosis with endobacteria.</title>
        <authorList>
            <person name="Lastovetsky O.A."/>
            <person name="Gaspar M.L."/>
            <person name="Mondo S.J."/>
            <person name="LaButti K.M."/>
            <person name="Sandor L."/>
            <person name="Grigoriev I.V."/>
            <person name="Henry S.A."/>
            <person name="Pawlowska T.E."/>
        </authorList>
    </citation>
    <scope>NUCLEOTIDE SEQUENCE [LARGE SCALE GENOMIC DNA]</scope>
    <source>
        <strain evidence="2 3">ATCC 11559</strain>
    </source>
</reference>
<dbReference type="SUPFAM" id="SSF49879">
    <property type="entry name" value="SMAD/FHA domain"/>
    <property type="match status" value="1"/>
</dbReference>